<dbReference type="AlphaFoldDB" id="A0ABD1QGK4"/>
<dbReference type="Pfam" id="PF10551">
    <property type="entry name" value="MULE"/>
    <property type="match status" value="1"/>
</dbReference>
<dbReference type="Proteomes" id="UP001604336">
    <property type="component" value="Unassembled WGS sequence"/>
</dbReference>
<accession>A0ABD1QGK4</accession>
<dbReference type="InterPro" id="IPR018289">
    <property type="entry name" value="MULE_transposase_dom"/>
</dbReference>
<gene>
    <name evidence="3" type="ORF">Adt_36071</name>
</gene>
<name>A0ABD1QGK4_9LAMI</name>
<keyword evidence="4" id="KW-1185">Reference proteome</keyword>
<evidence type="ECO:0000259" key="2">
    <source>
        <dbReference type="Pfam" id="PF10551"/>
    </source>
</evidence>
<organism evidence="3 4">
    <name type="scientific">Abeliophyllum distichum</name>
    <dbReference type="NCBI Taxonomy" id="126358"/>
    <lineage>
        <taxon>Eukaryota</taxon>
        <taxon>Viridiplantae</taxon>
        <taxon>Streptophyta</taxon>
        <taxon>Embryophyta</taxon>
        <taxon>Tracheophyta</taxon>
        <taxon>Spermatophyta</taxon>
        <taxon>Magnoliopsida</taxon>
        <taxon>eudicotyledons</taxon>
        <taxon>Gunneridae</taxon>
        <taxon>Pentapetalae</taxon>
        <taxon>asterids</taxon>
        <taxon>lamiids</taxon>
        <taxon>Lamiales</taxon>
        <taxon>Oleaceae</taxon>
        <taxon>Forsythieae</taxon>
        <taxon>Abeliophyllum</taxon>
    </lineage>
</organism>
<evidence type="ECO:0000313" key="4">
    <source>
        <dbReference type="Proteomes" id="UP001604336"/>
    </source>
</evidence>
<reference evidence="4" key="1">
    <citation type="submission" date="2024-07" db="EMBL/GenBank/DDBJ databases">
        <title>Two chromosome-level genome assemblies of Korean endemic species Abeliophyllum distichum and Forsythia ovata (Oleaceae).</title>
        <authorList>
            <person name="Jang H."/>
        </authorList>
    </citation>
    <scope>NUCLEOTIDE SEQUENCE [LARGE SCALE GENOMIC DNA]</scope>
</reference>
<sequence length="278" mass="31381">MVFDTTYNTNKYSMIFAPFVGVNNLGQTTLFACGLMSDESTESFVWLLTKFLEAIQNTAPQIIITDQDTAIAKAISMVMPLTFHRCQKFEFEGYPCRYMISYLKKKQVLLLPDKYILPRWTKNAKEKVVFSDEGSSSTSLMAHHGMLAHKSSLMVDDTALTDTRTIFLMGEFEKLHIRVKDLDDGGNVAMSRSKSKSQEESQTIHDPSIVQAKGCRKRVKSSKEKSLSKTNRQCSTCQIWICISQKALTMPTAQDEEIDDIAFVSSASSQCDVVNWFL</sequence>
<evidence type="ECO:0000256" key="1">
    <source>
        <dbReference type="SAM" id="MobiDB-lite"/>
    </source>
</evidence>
<feature type="region of interest" description="Disordered" evidence="1">
    <location>
        <begin position="188"/>
        <end position="207"/>
    </location>
</feature>
<feature type="domain" description="MULE transposase" evidence="2">
    <location>
        <begin position="2"/>
        <end position="86"/>
    </location>
</feature>
<evidence type="ECO:0000313" key="3">
    <source>
        <dbReference type="EMBL" id="KAL2475335.1"/>
    </source>
</evidence>
<dbReference type="PANTHER" id="PTHR47718">
    <property type="entry name" value="OS01G0519700 PROTEIN"/>
    <property type="match status" value="1"/>
</dbReference>
<protein>
    <submittedName>
        <fullName evidence="3">Protein FAR1-RELATED SEQUENCE</fullName>
    </submittedName>
</protein>
<dbReference type="EMBL" id="JBFOLK010000011">
    <property type="protein sequence ID" value="KAL2475335.1"/>
    <property type="molecule type" value="Genomic_DNA"/>
</dbReference>
<comment type="caution">
    <text evidence="3">The sequence shown here is derived from an EMBL/GenBank/DDBJ whole genome shotgun (WGS) entry which is preliminary data.</text>
</comment>
<proteinExistence type="predicted"/>